<dbReference type="InterPro" id="IPR050249">
    <property type="entry name" value="Pseudomonas-type_ThrB"/>
</dbReference>
<dbReference type="InterPro" id="IPR011009">
    <property type="entry name" value="Kinase-like_dom_sf"/>
</dbReference>
<dbReference type="PANTHER" id="PTHR21064">
    <property type="entry name" value="AMINOGLYCOSIDE PHOSPHOTRANSFERASE DOMAIN-CONTAINING PROTEIN-RELATED"/>
    <property type="match status" value="1"/>
</dbReference>
<accession>A0A2S5KHL1</accession>
<dbReference type="SUPFAM" id="SSF56112">
    <property type="entry name" value="Protein kinase-like (PK-like)"/>
    <property type="match status" value="1"/>
</dbReference>
<dbReference type="Proteomes" id="UP000238196">
    <property type="component" value="Unassembled WGS sequence"/>
</dbReference>
<dbReference type="Pfam" id="PF01636">
    <property type="entry name" value="APH"/>
    <property type="match status" value="1"/>
</dbReference>
<comment type="caution">
    <text evidence="3">The sequence shown here is derived from an EMBL/GenBank/DDBJ whole genome shotgun (WGS) entry which is preliminary data.</text>
</comment>
<dbReference type="GO" id="GO:0004413">
    <property type="term" value="F:homoserine kinase activity"/>
    <property type="evidence" value="ECO:0007669"/>
    <property type="project" value="TreeGrafter"/>
</dbReference>
<dbReference type="GO" id="GO:0009088">
    <property type="term" value="P:threonine biosynthetic process"/>
    <property type="evidence" value="ECO:0007669"/>
    <property type="project" value="TreeGrafter"/>
</dbReference>
<evidence type="ECO:0000256" key="1">
    <source>
        <dbReference type="ARBA" id="ARBA00038240"/>
    </source>
</evidence>
<reference evidence="3 4" key="1">
    <citation type="submission" date="2018-02" db="EMBL/GenBank/DDBJ databases">
        <title>novel marine gammaproteobacteria from coastal saline agro ecosystem.</title>
        <authorList>
            <person name="Krishnan R."/>
            <person name="Ramesh Kumar N."/>
        </authorList>
    </citation>
    <scope>NUCLEOTIDE SEQUENCE [LARGE SCALE GENOMIC DNA]</scope>
    <source>
        <strain evidence="3 4">228</strain>
    </source>
</reference>
<organism evidence="3 4">
    <name type="scientific">Proteobacteria bacterium 228</name>
    <dbReference type="NCBI Taxonomy" id="2083153"/>
    <lineage>
        <taxon>Bacteria</taxon>
        <taxon>Pseudomonadati</taxon>
        <taxon>Pseudomonadota</taxon>
    </lineage>
</organism>
<protein>
    <submittedName>
        <fullName evidence="3">Aminoglycoside phosphotransferase</fullName>
    </submittedName>
</protein>
<dbReference type="EMBL" id="PRLP01000154">
    <property type="protein sequence ID" value="PPC74252.1"/>
    <property type="molecule type" value="Genomic_DNA"/>
</dbReference>
<dbReference type="Gene3D" id="1.20.1270.170">
    <property type="match status" value="1"/>
</dbReference>
<evidence type="ECO:0000259" key="2">
    <source>
        <dbReference type="Pfam" id="PF01636"/>
    </source>
</evidence>
<dbReference type="Gene3D" id="3.30.200.70">
    <property type="match status" value="1"/>
</dbReference>
<feature type="domain" description="Aminoglycoside phosphotransferase" evidence="2">
    <location>
        <begin position="53"/>
        <end position="289"/>
    </location>
</feature>
<dbReference type="InterPro" id="IPR002575">
    <property type="entry name" value="Aminoglycoside_PTrfase"/>
</dbReference>
<dbReference type="AlphaFoldDB" id="A0A2S5KHL1"/>
<dbReference type="Gene3D" id="1.10.510.10">
    <property type="entry name" value="Transferase(Phosphotransferase) domain 1"/>
    <property type="match status" value="1"/>
</dbReference>
<gene>
    <name evidence="3" type="ORF">C4K68_26715</name>
</gene>
<dbReference type="OrthoDB" id="9801052at2"/>
<name>A0A2S5KHL1_9PROT</name>
<dbReference type="PANTHER" id="PTHR21064:SF6">
    <property type="entry name" value="AMINOGLYCOSIDE PHOSPHOTRANSFERASE DOMAIN-CONTAINING PROTEIN"/>
    <property type="match status" value="1"/>
</dbReference>
<evidence type="ECO:0000313" key="4">
    <source>
        <dbReference type="Proteomes" id="UP000238196"/>
    </source>
</evidence>
<comment type="similarity">
    <text evidence="1">Belongs to the pseudomonas-type ThrB family.</text>
</comment>
<proteinExistence type="inferred from homology"/>
<evidence type="ECO:0000313" key="3">
    <source>
        <dbReference type="EMBL" id="PPC74252.1"/>
    </source>
</evidence>
<sequence>MRLNMTQPVSVPLTVFEQLTPQQQLEHLHSVAERALACWGLRSGAGLTLLSLSENATFRVSRAGHSEPLIMRVHRTGYHSREAIRTELAWMAALQQQAGVQTPQALAGSNGDMIQSVKTLNLEEERFVVMFHLIPGAAPDEAELIAPFKRLGAVTARMHNHARGWTRPAYFERLIWDYDGCLGQRKHWGDWRDGPGLDQAGKALLEQVDELLHTRLLRYGMGPQRFGLIHADLRLANLLESDGDTRVIDFDDAGLGWFLYDLAGAVSFIETRADLPQLIDAWVAGYQTQGQLSAADIAEIPTFIMLRRLTLLAWVASHANTELAQSQGEAFTAGTVELGRKYLQHMRVETAEAIQCAMLTDTLYG</sequence>